<organism evidence="1 2">
    <name type="scientific">Exophiala dermatitidis</name>
    <name type="common">Black yeast-like fungus</name>
    <name type="synonym">Wangiella dermatitidis</name>
    <dbReference type="NCBI Taxonomy" id="5970"/>
    <lineage>
        <taxon>Eukaryota</taxon>
        <taxon>Fungi</taxon>
        <taxon>Dikarya</taxon>
        <taxon>Ascomycota</taxon>
        <taxon>Pezizomycotina</taxon>
        <taxon>Eurotiomycetes</taxon>
        <taxon>Chaetothyriomycetidae</taxon>
        <taxon>Chaetothyriales</taxon>
        <taxon>Herpotrichiellaceae</taxon>
        <taxon>Exophiala</taxon>
    </lineage>
</organism>
<accession>A0AAN6EXS6</accession>
<comment type="caution">
    <text evidence="1">The sequence shown here is derived from an EMBL/GenBank/DDBJ whole genome shotgun (WGS) entry which is preliminary data.</text>
</comment>
<dbReference type="EMBL" id="JAJGCB010000004">
    <property type="protein sequence ID" value="KAJ8993228.1"/>
    <property type="molecule type" value="Genomic_DNA"/>
</dbReference>
<sequence length="103" mass="12041">MKLRLSVPAGCIMMVHIFPARYPEWRSWQHYDEQRQRFLRWRILQRSVLVCYRRRRLALPCNPFSEGVPATSCSGNTYFITTQSGQHIAARRRLMVAQSGGSV</sequence>
<name>A0AAN6EXS6_EXODE</name>
<reference evidence="1" key="1">
    <citation type="submission" date="2023-01" db="EMBL/GenBank/DDBJ databases">
        <title>Exophiala dermititidis isolated from Cystic Fibrosis Patient.</title>
        <authorList>
            <person name="Kurbessoian T."/>
            <person name="Crocker A."/>
            <person name="Murante D."/>
            <person name="Hogan D.A."/>
            <person name="Stajich J.E."/>
        </authorList>
    </citation>
    <scope>NUCLEOTIDE SEQUENCE</scope>
    <source>
        <strain evidence="1">Ex8</strain>
    </source>
</reference>
<evidence type="ECO:0000313" key="1">
    <source>
        <dbReference type="EMBL" id="KAJ8993228.1"/>
    </source>
</evidence>
<dbReference type="AlphaFoldDB" id="A0AAN6EXS6"/>
<gene>
    <name evidence="1" type="ORF">HRR80_003257</name>
</gene>
<proteinExistence type="predicted"/>
<protein>
    <submittedName>
        <fullName evidence="1">Uncharacterized protein</fullName>
    </submittedName>
</protein>
<evidence type="ECO:0000313" key="2">
    <source>
        <dbReference type="Proteomes" id="UP001161757"/>
    </source>
</evidence>
<dbReference type="Proteomes" id="UP001161757">
    <property type="component" value="Unassembled WGS sequence"/>
</dbReference>